<dbReference type="InterPro" id="IPR010539">
    <property type="entry name" value="BaxI_1-like"/>
</dbReference>
<keyword evidence="2" id="KW-0472">Membrane</keyword>
<dbReference type="EMBL" id="PPEA01000133">
    <property type="protein sequence ID" value="PQM48851.1"/>
    <property type="molecule type" value="Genomic_DNA"/>
</dbReference>
<evidence type="ECO:0000313" key="4">
    <source>
        <dbReference type="Proteomes" id="UP000238296"/>
    </source>
</evidence>
<dbReference type="Pfam" id="PF12811">
    <property type="entry name" value="BaxI_1"/>
    <property type="match status" value="1"/>
</dbReference>
<feature type="region of interest" description="Disordered" evidence="1">
    <location>
        <begin position="315"/>
        <end position="344"/>
    </location>
</feature>
<dbReference type="Proteomes" id="UP000238296">
    <property type="component" value="Unassembled WGS sequence"/>
</dbReference>
<comment type="caution">
    <text evidence="3">The sequence shown here is derived from an EMBL/GenBank/DDBJ whole genome shotgun (WGS) entry which is preliminary data.</text>
</comment>
<feature type="transmembrane region" description="Helical" evidence="2">
    <location>
        <begin position="90"/>
        <end position="109"/>
    </location>
</feature>
<feature type="transmembrane region" description="Helical" evidence="2">
    <location>
        <begin position="149"/>
        <end position="170"/>
    </location>
</feature>
<evidence type="ECO:0000313" key="3">
    <source>
        <dbReference type="EMBL" id="PQM48851.1"/>
    </source>
</evidence>
<organism evidence="3 4">
    <name type="scientific">Mycobacterium talmoniae</name>
    <dbReference type="NCBI Taxonomy" id="1858794"/>
    <lineage>
        <taxon>Bacteria</taxon>
        <taxon>Bacillati</taxon>
        <taxon>Actinomycetota</taxon>
        <taxon>Actinomycetes</taxon>
        <taxon>Mycobacteriales</taxon>
        <taxon>Mycobacteriaceae</taxon>
        <taxon>Mycobacterium</taxon>
    </lineage>
</organism>
<feature type="transmembrane region" description="Helical" evidence="2">
    <location>
        <begin position="182"/>
        <end position="203"/>
    </location>
</feature>
<sequence length="344" mass="35790">MRETSNPVFRSLPKQQGGYAQFGTGAAGAAAQQIHQGYQGYQTDPYVAQQGRIARPLTIDDVVTKTGITLGVLTVVAIVSYFLVAMNQALAGPLTFIGAFGGLGLVLVATFGRKQDSPAIVLSYAALEGMFLGAISFLLANFAVSSTNAGALIGQAVLGTLGVFFGMLVVYKTGAIRVTPKFTRMLVASMFGVLVLMLGNLVLGMFGVGGGAGMHLRDGGPLAIIFSLVCIGIAAFSFLIDFDAADQMIRAGAPEKAAWGIALGLTVTLVWGSTWRSCVCSATSKATSRGRSYDKGPAPAGAGPFRCQAFSLTLRPPDKSASKGSGQRRVNAWSRLPRHAEPAG</sequence>
<reference evidence="3 4" key="1">
    <citation type="journal article" date="2017" name="Int. J. Syst. Evol. Microbiol.">
        <title>Mycobacterium talmoniae sp. nov., a slowly growing mycobacterium isolated from human respiratory samples.</title>
        <authorList>
            <person name="Davidson R.M."/>
            <person name="DeGroote M.A."/>
            <person name="Marola J.L."/>
            <person name="Buss S."/>
            <person name="Jones V."/>
            <person name="McNeil M.R."/>
            <person name="Freifeld A.G."/>
            <person name="Elaine Epperson L."/>
            <person name="Hasan N.A."/>
            <person name="Jackson M."/>
            <person name="Iwen P.C."/>
            <person name="Salfinger M."/>
            <person name="Strong M."/>
        </authorList>
    </citation>
    <scope>NUCLEOTIDE SEQUENCE [LARGE SCALE GENOMIC DNA]</scope>
    <source>
        <strain evidence="3 4">ATCC BAA-2683</strain>
    </source>
</reference>
<keyword evidence="2" id="KW-0812">Transmembrane</keyword>
<accession>A0A2S8BQE4</accession>
<evidence type="ECO:0000256" key="2">
    <source>
        <dbReference type="SAM" id="Phobius"/>
    </source>
</evidence>
<dbReference type="PANTHER" id="PTHR41282">
    <property type="entry name" value="CONSERVED TRANSMEMBRANE PROTEIN-RELATED"/>
    <property type="match status" value="1"/>
</dbReference>
<evidence type="ECO:0008006" key="5">
    <source>
        <dbReference type="Google" id="ProtNLM"/>
    </source>
</evidence>
<keyword evidence="2" id="KW-1133">Transmembrane helix</keyword>
<name>A0A2S8BQE4_9MYCO</name>
<evidence type="ECO:0000256" key="1">
    <source>
        <dbReference type="SAM" id="MobiDB-lite"/>
    </source>
</evidence>
<proteinExistence type="predicted"/>
<feature type="transmembrane region" description="Helical" evidence="2">
    <location>
        <begin position="223"/>
        <end position="245"/>
    </location>
</feature>
<dbReference type="PANTHER" id="PTHR41282:SF1">
    <property type="entry name" value="CONSERVED TRANSMEMBRANE PROTEIN-RELATED"/>
    <property type="match status" value="1"/>
</dbReference>
<gene>
    <name evidence="3" type="ORF">C1Y40_00933</name>
</gene>
<protein>
    <recommendedName>
        <fullName evidence="5">Bax inhibitor 1 like protein</fullName>
    </recommendedName>
</protein>
<dbReference type="AlphaFoldDB" id="A0A2S8BQE4"/>
<feature type="transmembrane region" description="Helical" evidence="2">
    <location>
        <begin position="121"/>
        <end position="143"/>
    </location>
</feature>
<feature type="transmembrane region" description="Helical" evidence="2">
    <location>
        <begin position="62"/>
        <end position="84"/>
    </location>
</feature>